<dbReference type="InterPro" id="IPR003343">
    <property type="entry name" value="Big_2"/>
</dbReference>
<dbReference type="InterPro" id="IPR056232">
    <property type="entry name" value="Ig_GP210_15th"/>
</dbReference>
<dbReference type="SUPFAM" id="SSF49373">
    <property type="entry name" value="Invasin/intimin cell-adhesion fragments"/>
    <property type="match status" value="1"/>
</dbReference>
<evidence type="ECO:0000256" key="6">
    <source>
        <dbReference type="ARBA" id="ARBA00023136"/>
    </source>
</evidence>
<evidence type="ECO:0000256" key="8">
    <source>
        <dbReference type="ARBA" id="ARBA00023242"/>
    </source>
</evidence>
<keyword evidence="8" id="KW-0539">Nucleus</keyword>
<dbReference type="SMART" id="SM00635">
    <property type="entry name" value="BID_2"/>
    <property type="match status" value="3"/>
</dbReference>
<dbReference type="PANTHER" id="PTHR23019">
    <property type="entry name" value="NUCLEAR PORE MEMBRANE GLYCOPROTEIN GP210-RELATED"/>
    <property type="match status" value="1"/>
</dbReference>
<gene>
    <name evidence="11" type="ORF">ANE_LOCUS19827</name>
</gene>
<evidence type="ECO:0000256" key="3">
    <source>
        <dbReference type="ARBA" id="ARBA00022692"/>
    </source>
</evidence>
<evidence type="ECO:0000256" key="4">
    <source>
        <dbReference type="ARBA" id="ARBA00022729"/>
    </source>
</evidence>
<dbReference type="Pfam" id="PF22959">
    <property type="entry name" value="Ig_NUP210_15th"/>
    <property type="match status" value="1"/>
</dbReference>
<dbReference type="InterPro" id="IPR056233">
    <property type="entry name" value="Ig_GP210_16th"/>
</dbReference>
<keyword evidence="4" id="KW-0732">Signal</keyword>
<evidence type="ECO:0000256" key="2">
    <source>
        <dbReference type="ARBA" id="ARBA00007313"/>
    </source>
</evidence>
<dbReference type="InterPro" id="IPR045197">
    <property type="entry name" value="NUP210-like"/>
</dbReference>
<evidence type="ECO:0000256" key="5">
    <source>
        <dbReference type="ARBA" id="ARBA00022989"/>
    </source>
</evidence>
<feature type="domain" description="BIG2" evidence="10">
    <location>
        <begin position="1485"/>
        <end position="1560"/>
    </location>
</feature>
<dbReference type="Pfam" id="PF22969">
    <property type="entry name" value="Ig_NUP210_2nd"/>
    <property type="match status" value="1"/>
</dbReference>
<organism evidence="11 12">
    <name type="scientific">Arabis nemorensis</name>
    <dbReference type="NCBI Taxonomy" id="586526"/>
    <lineage>
        <taxon>Eukaryota</taxon>
        <taxon>Viridiplantae</taxon>
        <taxon>Streptophyta</taxon>
        <taxon>Embryophyta</taxon>
        <taxon>Tracheophyta</taxon>
        <taxon>Spermatophyta</taxon>
        <taxon>Magnoliopsida</taxon>
        <taxon>eudicotyledons</taxon>
        <taxon>Gunneridae</taxon>
        <taxon>Pentapetalae</taxon>
        <taxon>rosids</taxon>
        <taxon>malvids</taxon>
        <taxon>Brassicales</taxon>
        <taxon>Brassicaceae</taxon>
        <taxon>Arabideae</taxon>
        <taxon>Arabis</taxon>
    </lineage>
</organism>
<comment type="subcellular location">
    <subcellularLocation>
        <location evidence="1">Nucleus membrane</location>
        <topology evidence="1">Single-pass membrane protein</topology>
    </subcellularLocation>
</comment>
<feature type="domain" description="BIG2" evidence="10">
    <location>
        <begin position="1096"/>
        <end position="1171"/>
    </location>
</feature>
<dbReference type="Pfam" id="PF22962">
    <property type="entry name" value="Ig_NUP210_7th"/>
    <property type="match status" value="1"/>
</dbReference>
<dbReference type="InterPro" id="IPR008964">
    <property type="entry name" value="Invasin/intimin_cell_adhesion"/>
</dbReference>
<dbReference type="Pfam" id="PF02368">
    <property type="entry name" value="Big_2"/>
    <property type="match status" value="1"/>
</dbReference>
<evidence type="ECO:0000313" key="12">
    <source>
        <dbReference type="Proteomes" id="UP000489600"/>
    </source>
</evidence>
<accession>A0A565C6T7</accession>
<keyword evidence="3 9" id="KW-0812">Transmembrane</keyword>
<evidence type="ECO:0000259" key="10">
    <source>
        <dbReference type="SMART" id="SM00635"/>
    </source>
</evidence>
<comment type="similarity">
    <text evidence="2">Belongs to the NUP210 family.</text>
</comment>
<evidence type="ECO:0000256" key="7">
    <source>
        <dbReference type="ARBA" id="ARBA00023180"/>
    </source>
</evidence>
<dbReference type="PANTHER" id="PTHR23019:SF0">
    <property type="entry name" value="NUCLEAR PORE MEMBRANE GLYCOPROTEIN 210"/>
    <property type="match status" value="1"/>
</dbReference>
<dbReference type="Pfam" id="PF24425">
    <property type="entry name" value="Ig_GP210_15th"/>
    <property type="match status" value="1"/>
</dbReference>
<dbReference type="Pfam" id="PF24427">
    <property type="entry name" value="Ig_GP210_16th"/>
    <property type="match status" value="1"/>
</dbReference>
<dbReference type="Pfam" id="PF22967">
    <property type="entry name" value="Ig_NUP210_1st"/>
    <property type="match status" value="1"/>
</dbReference>
<dbReference type="InterPro" id="IPR055097">
    <property type="entry name" value="Ig_NUP210_2nd"/>
</dbReference>
<reference evidence="11" key="1">
    <citation type="submission" date="2019-07" db="EMBL/GenBank/DDBJ databases">
        <authorList>
            <person name="Dittberner H."/>
        </authorList>
    </citation>
    <scope>NUCLEOTIDE SEQUENCE [LARGE SCALE GENOMIC DNA]</scope>
</reference>
<keyword evidence="12" id="KW-1185">Reference proteome</keyword>
<name>A0A565C6T7_9BRAS</name>
<dbReference type="InterPro" id="IPR055096">
    <property type="entry name" value="Ig_NUP210_1st"/>
</dbReference>
<feature type="transmembrane region" description="Helical" evidence="9">
    <location>
        <begin position="1785"/>
        <end position="1806"/>
    </location>
</feature>
<keyword evidence="7" id="KW-0325">Glycoprotein</keyword>
<proteinExistence type="inferred from homology"/>
<dbReference type="Proteomes" id="UP000489600">
    <property type="component" value="Unassembled WGS sequence"/>
</dbReference>
<comment type="caution">
    <text evidence="11">The sequence shown here is derived from an EMBL/GenBank/DDBJ whole genome shotgun (WGS) entry which is preliminary data.</text>
</comment>
<evidence type="ECO:0000313" key="11">
    <source>
        <dbReference type="EMBL" id="VVB09383.1"/>
    </source>
</evidence>
<dbReference type="Gene3D" id="2.60.40.1080">
    <property type="match status" value="1"/>
</dbReference>
<protein>
    <recommendedName>
        <fullName evidence="10">BIG2 domain-containing protein</fullName>
    </recommendedName>
</protein>
<dbReference type="InterPro" id="IPR055094">
    <property type="entry name" value="NUP210_Ig15"/>
</dbReference>
<dbReference type="InterPro" id="IPR055099">
    <property type="entry name" value="Ig_NUP210_7th"/>
</dbReference>
<dbReference type="OrthoDB" id="361283at2759"/>
<keyword evidence="6 9" id="KW-0472">Membrane</keyword>
<dbReference type="EMBL" id="CABITT030000006">
    <property type="protein sequence ID" value="VVB09383.1"/>
    <property type="molecule type" value="Genomic_DNA"/>
</dbReference>
<evidence type="ECO:0000256" key="9">
    <source>
        <dbReference type="SAM" id="Phobius"/>
    </source>
</evidence>
<feature type="domain" description="BIG2" evidence="10">
    <location>
        <begin position="432"/>
        <end position="508"/>
    </location>
</feature>
<dbReference type="GO" id="GO:0031965">
    <property type="term" value="C:nuclear membrane"/>
    <property type="evidence" value="ECO:0007669"/>
    <property type="project" value="UniProtKB-SubCell"/>
</dbReference>
<sequence>MKNPVEYRLQGSDGCFKWSWDHHDILSVMPEFNSSSHCSTSARLRSISPYSGRKETAVYATDIQTGMVIRCKVFIDNFSRIQIFHNSIKLDLDGLSMLRVRAFDSEENEFSSLVGLQFMWKLTPENGGSTHHLAHVPLKESPLTDCGGLCGYLDIQKKLEDSGVFSDLFVVKGTKIGHEKVSVHLLEAPLTHIADEIVLTVAEAMSLEPRSPVYVLMGASFSYTLKVMRGNVPQAVHLPSSHHRWSVLNSSVAQVDPLIGLTKAVSLGVTTVVVEDTRVAGHIQGSSINVVTPDTFILYISPWSMSGDPITESKPFPSSMHWYVVSGRQYLIQMKIFSGRPDAHEIYITETDDVKLYGDNSDYWKIVSLPDDLSSEYGWRNSRILKAISPGLGDLTATLTYFNGHQDSKEVLKVVQEIMVCEKVQFTLNSEDDTPKILLPWTPAVYQEMELIVTGGCAKASSDYKWFTSDMSILSVSAYGIIQAKRPGIATVKVVSTFDSQNFDEVIVEVSVPSSMVMLQNFPVEAVVGTHLQAAVTMKTSNGASFSKCDAFNSLIKWKTASDSFVIVNATSEMMMLDELRSTNSSPPCSRAYIYSSSPGRTVLQATLAKEFHYFDKSLSESIDLKATLSIGAYLPLSVRQDSDGNHHGGYWFDKTQEEPDTGVSKLYLVPGTYVDVMLLGGPERWSDNVEFTESVNEDEDDLTSGVYVHHNFHANVYRISCQALGSYKLVFLRGNLVGMDHPLPAVAEAFLSVQCSLPSSVVLIVDEPVNKLDVVRAVSQADRAPGRLRVTPVTVANGQIIRVAAVGISNSGEAFSNSSTLSLRWELSSCNNLAYWDDDYNSKMTKSSWERFLALRNESGLCTVRATVSGFDHSVKSQYSSLLPEGSESTLTDAVRLQLVSTLRVTPEFNLVFFNPSAKVNLSMTGGSCLWEAVVNDTSVAEVIRPPSGLQCSQMMLSPKGLGITLVTVYDIGVSPPLSALAVIKVADVDWIKIASGDGISIMEGSTHFIDLLTGIDDETTFDSSQYPFMDIMVHIEDDLVEHVNIDDNSLSVGEHVSTSSFKIAARRLGITTLYVSARQQSGDKVLSQTIKVEVYSPPKLHPQGLFLVPGASYVLTVEGGPTMNVSVDYTTIDNQVAKIEKSGRLYATSPGNTTIYATIYGSEGTVVCQAVGNAEVGLPAAAMLIAQSDTVAVGHEMPIFPSFSKGDLLAFYELCRAYKWTIEDEEVLSFHLSSIDVEENAGFLNVVQGRSAGKTKVRIAFSCDFVSPGLYSESRTYEASVILSVVPDLPLSLGVPMTWVLPPFYTSSSLLPSSSEPQKHRDSQSHRGNIVYSILKDCSSRADFDRDTISINGGSLKTTDSNNVACIQAKDRTTGRIEIATCVRVAEVAQIRMKSEGVPFHVVDLAVGGELELPINYYDSLGIVFLEAHGVTTYNVETNHRDVVSIKTVNNQTSIYIKGIKHGKALIRVSISGYLRKADYILVSVGAHIYPQNPVIHTGSSLTFSIAGADHQVSGQWVTSNKSVLSINVASGQAKAISQGSAHVTFEGHGLKLQTKVTVLLGNTIYVDSPGETLTNVHIPKEGYNFPVKFRENKVVVSENGNKGTLNCQVDPPFIGYAKPWMDLDTGNTYCLFFPYSPEHLVHSMSTSRDMKSHVSFSINASLKEARHVSGSASALLIGGFSVTGPNKLNINPDSNKTIISILGNTDVQIQWRNKGRLSISLIKREDYGIAGRALYEVNVLRSEQFTDRIIITLPATGQSVEIDVSFEMGEYLVAPPQRKDGYSFLLTILWGVVVVIISVIVLMKVIDRPIGLAGGATRAATNGVVAGAPRTPERRSGSVIYHEESPRTPSPFMEYVKRTVDETPYYRREGRRRYNLQNTM</sequence>
<keyword evidence="5 9" id="KW-1133">Transmembrane helix</keyword>
<evidence type="ECO:0000256" key="1">
    <source>
        <dbReference type="ARBA" id="ARBA00004590"/>
    </source>
</evidence>